<accession>A0A918AR56</accession>
<keyword evidence="4" id="KW-1185">Reference proteome</keyword>
<evidence type="ECO:0000256" key="2">
    <source>
        <dbReference type="SAM" id="SignalP"/>
    </source>
</evidence>
<proteinExistence type="predicted"/>
<name>A0A918AR56_9PSEU</name>
<dbReference type="PROSITE" id="PS51257">
    <property type="entry name" value="PROKAR_LIPOPROTEIN"/>
    <property type="match status" value="1"/>
</dbReference>
<reference evidence="3" key="2">
    <citation type="submission" date="2020-09" db="EMBL/GenBank/DDBJ databases">
        <authorList>
            <person name="Sun Q."/>
            <person name="Ohkuma M."/>
        </authorList>
    </citation>
    <scope>NUCLEOTIDE SEQUENCE</scope>
    <source>
        <strain evidence="3">JCM 3313</strain>
    </source>
</reference>
<evidence type="ECO:0000313" key="4">
    <source>
        <dbReference type="Proteomes" id="UP000639606"/>
    </source>
</evidence>
<evidence type="ECO:0008006" key="5">
    <source>
        <dbReference type="Google" id="ProtNLM"/>
    </source>
</evidence>
<feature type="compositionally biased region" description="Low complexity" evidence="1">
    <location>
        <begin position="29"/>
        <end position="51"/>
    </location>
</feature>
<protein>
    <recommendedName>
        <fullName evidence="5">DUF3558 domain-containing protein</fullName>
    </recommendedName>
</protein>
<feature type="region of interest" description="Disordered" evidence="1">
    <location>
        <begin position="29"/>
        <end position="55"/>
    </location>
</feature>
<evidence type="ECO:0000256" key="1">
    <source>
        <dbReference type="SAM" id="MobiDB-lite"/>
    </source>
</evidence>
<dbReference type="EMBL" id="BMRG01000013">
    <property type="protein sequence ID" value="GGP73149.1"/>
    <property type="molecule type" value="Genomic_DNA"/>
</dbReference>
<reference evidence="3" key="1">
    <citation type="journal article" date="2014" name="Int. J. Syst. Evol. Microbiol.">
        <title>Complete genome sequence of Corynebacterium casei LMG S-19264T (=DSM 44701T), isolated from a smear-ripened cheese.</title>
        <authorList>
            <consortium name="US DOE Joint Genome Institute (JGI-PGF)"/>
            <person name="Walter F."/>
            <person name="Albersmeier A."/>
            <person name="Kalinowski J."/>
            <person name="Ruckert C."/>
        </authorList>
    </citation>
    <scope>NUCLEOTIDE SEQUENCE</scope>
    <source>
        <strain evidence="3">JCM 3313</strain>
    </source>
</reference>
<keyword evidence="2" id="KW-0732">Signal</keyword>
<feature type="signal peptide" evidence="2">
    <location>
        <begin position="1"/>
        <end position="22"/>
    </location>
</feature>
<comment type="caution">
    <text evidence="3">The sequence shown here is derived from an EMBL/GenBank/DDBJ whole genome shotgun (WGS) entry which is preliminary data.</text>
</comment>
<dbReference type="InterPro" id="IPR024520">
    <property type="entry name" value="DUF3558"/>
</dbReference>
<feature type="chain" id="PRO_5037575394" description="DUF3558 domain-containing protein" evidence="2">
    <location>
        <begin position="23"/>
        <end position="188"/>
    </location>
</feature>
<dbReference type="Proteomes" id="UP000639606">
    <property type="component" value="Unassembled WGS sequence"/>
</dbReference>
<dbReference type="RefSeq" id="WP_189226047.1">
    <property type="nucleotide sequence ID" value="NZ_BMRG01000013.1"/>
</dbReference>
<evidence type="ECO:0000313" key="3">
    <source>
        <dbReference type="EMBL" id="GGP73149.1"/>
    </source>
</evidence>
<gene>
    <name evidence="3" type="ORF">GCM10010185_53280</name>
</gene>
<sequence>MNPTLARIPVVCVAGLALLATACTSEEVGTPTAGAGASTSNSSRTSNSGTAERGSALADVRPCDLLTGNEVTSLGLTNPGESDNIGGTDSCQWSVSGNGGLIVGVRPEAGLDDISYDRDKAISATVGKYEAVKVEAPRGSRSSCEVLIPVSDSASVQVVGNLKSTSTDTAAACERTTKAAELIAPKLP</sequence>
<dbReference type="AlphaFoldDB" id="A0A918AR56"/>
<dbReference type="Pfam" id="PF12079">
    <property type="entry name" value="DUF3558"/>
    <property type="match status" value="1"/>
</dbReference>
<organism evidence="3 4">
    <name type="scientific">Saccharothrix coeruleofusca</name>
    <dbReference type="NCBI Taxonomy" id="33919"/>
    <lineage>
        <taxon>Bacteria</taxon>
        <taxon>Bacillati</taxon>
        <taxon>Actinomycetota</taxon>
        <taxon>Actinomycetes</taxon>
        <taxon>Pseudonocardiales</taxon>
        <taxon>Pseudonocardiaceae</taxon>
        <taxon>Saccharothrix</taxon>
    </lineage>
</organism>